<feature type="region of interest" description="Disordered" evidence="12">
    <location>
        <begin position="336"/>
        <end position="379"/>
    </location>
</feature>
<evidence type="ECO:0000256" key="13">
    <source>
        <dbReference type="SAM" id="Phobius"/>
    </source>
</evidence>
<keyword evidence="2" id="KW-0813">Transport</keyword>
<dbReference type="InterPro" id="IPR028325">
    <property type="entry name" value="VG_K_chnl"/>
</dbReference>
<evidence type="ECO:0000256" key="12">
    <source>
        <dbReference type="SAM" id="MobiDB-lite"/>
    </source>
</evidence>
<keyword evidence="6" id="KW-0851">Voltage-gated channel</keyword>
<evidence type="ECO:0000259" key="14">
    <source>
        <dbReference type="Pfam" id="PF00520"/>
    </source>
</evidence>
<feature type="transmembrane region" description="Helical" evidence="13">
    <location>
        <begin position="190"/>
        <end position="211"/>
    </location>
</feature>
<evidence type="ECO:0000256" key="10">
    <source>
        <dbReference type="ARBA" id="ARBA00023136"/>
    </source>
</evidence>
<dbReference type="PANTHER" id="PTHR11537:SF254">
    <property type="entry name" value="POTASSIUM VOLTAGE-GATED CHANNEL PROTEIN SHAB"/>
    <property type="match status" value="1"/>
</dbReference>
<keyword evidence="11" id="KW-0407">Ion channel</keyword>
<dbReference type="AlphaFoldDB" id="A0A9W8LVI5"/>
<dbReference type="PANTHER" id="PTHR11537">
    <property type="entry name" value="VOLTAGE-GATED POTASSIUM CHANNEL"/>
    <property type="match status" value="1"/>
</dbReference>
<evidence type="ECO:0000256" key="5">
    <source>
        <dbReference type="ARBA" id="ARBA00022826"/>
    </source>
</evidence>
<keyword evidence="10 13" id="KW-0472">Membrane</keyword>
<dbReference type="GO" id="GO:0001508">
    <property type="term" value="P:action potential"/>
    <property type="evidence" value="ECO:0007669"/>
    <property type="project" value="TreeGrafter"/>
</dbReference>
<dbReference type="Gene3D" id="1.10.287.70">
    <property type="match status" value="1"/>
</dbReference>
<feature type="region of interest" description="Disordered" evidence="12">
    <location>
        <begin position="1"/>
        <end position="40"/>
    </location>
</feature>
<evidence type="ECO:0000313" key="16">
    <source>
        <dbReference type="Proteomes" id="UP001140094"/>
    </source>
</evidence>
<dbReference type="OrthoDB" id="415460at2759"/>
<feature type="transmembrane region" description="Helical" evidence="13">
    <location>
        <begin position="92"/>
        <end position="114"/>
    </location>
</feature>
<accession>A0A9W8LVI5</accession>
<feature type="domain" description="Ion transport" evidence="14">
    <location>
        <begin position="63"/>
        <end position="293"/>
    </location>
</feature>
<evidence type="ECO:0000313" key="15">
    <source>
        <dbReference type="EMBL" id="KAJ2806736.1"/>
    </source>
</evidence>
<evidence type="ECO:0000256" key="1">
    <source>
        <dbReference type="ARBA" id="ARBA00004141"/>
    </source>
</evidence>
<dbReference type="Pfam" id="PF00520">
    <property type="entry name" value="Ion_trans"/>
    <property type="match status" value="1"/>
</dbReference>
<dbReference type="PRINTS" id="PR00169">
    <property type="entry name" value="KCHANNEL"/>
</dbReference>
<feature type="transmembrane region" description="Helical" evidence="13">
    <location>
        <begin position="267"/>
        <end position="287"/>
    </location>
</feature>
<feature type="transmembrane region" description="Helical" evidence="13">
    <location>
        <begin position="236"/>
        <end position="255"/>
    </location>
</feature>
<keyword evidence="16" id="KW-1185">Reference proteome</keyword>
<keyword evidence="3" id="KW-0633">Potassium transport</keyword>
<organism evidence="15 16">
    <name type="scientific">Coemansia guatemalensis</name>
    <dbReference type="NCBI Taxonomy" id="2761395"/>
    <lineage>
        <taxon>Eukaryota</taxon>
        <taxon>Fungi</taxon>
        <taxon>Fungi incertae sedis</taxon>
        <taxon>Zoopagomycota</taxon>
        <taxon>Kickxellomycotina</taxon>
        <taxon>Kickxellomycetes</taxon>
        <taxon>Kickxellales</taxon>
        <taxon>Kickxellaceae</taxon>
        <taxon>Coemansia</taxon>
    </lineage>
</organism>
<dbReference type="InterPro" id="IPR005821">
    <property type="entry name" value="Ion_trans_dom"/>
</dbReference>
<evidence type="ECO:0000256" key="11">
    <source>
        <dbReference type="ARBA" id="ARBA00023303"/>
    </source>
</evidence>
<gene>
    <name evidence="15" type="ORF">H4R20_001574</name>
</gene>
<dbReference type="Gene3D" id="1.20.120.350">
    <property type="entry name" value="Voltage-gated potassium channels. Chain C"/>
    <property type="match status" value="1"/>
</dbReference>
<proteinExistence type="predicted"/>
<keyword evidence="5" id="KW-0631">Potassium channel</keyword>
<dbReference type="GO" id="GO:0005249">
    <property type="term" value="F:voltage-gated potassium channel activity"/>
    <property type="evidence" value="ECO:0007669"/>
    <property type="project" value="InterPro"/>
</dbReference>
<feature type="compositionally biased region" description="Low complexity" evidence="12">
    <location>
        <begin position="705"/>
        <end position="718"/>
    </location>
</feature>
<feature type="compositionally biased region" description="Polar residues" evidence="12">
    <location>
        <begin position="676"/>
        <end position="688"/>
    </location>
</feature>
<dbReference type="EMBL" id="JANBUO010000164">
    <property type="protein sequence ID" value="KAJ2806736.1"/>
    <property type="molecule type" value="Genomic_DNA"/>
</dbReference>
<evidence type="ECO:0000256" key="9">
    <source>
        <dbReference type="ARBA" id="ARBA00023065"/>
    </source>
</evidence>
<evidence type="ECO:0000256" key="7">
    <source>
        <dbReference type="ARBA" id="ARBA00022958"/>
    </source>
</evidence>
<comment type="caution">
    <text evidence="15">The sequence shown here is derived from an EMBL/GenBank/DDBJ whole genome shotgun (WGS) entry which is preliminary data.</text>
</comment>
<reference evidence="15" key="1">
    <citation type="submission" date="2022-07" db="EMBL/GenBank/DDBJ databases">
        <title>Phylogenomic reconstructions and comparative analyses of Kickxellomycotina fungi.</title>
        <authorList>
            <person name="Reynolds N.K."/>
            <person name="Stajich J.E."/>
            <person name="Barry K."/>
            <person name="Grigoriev I.V."/>
            <person name="Crous P."/>
            <person name="Smith M.E."/>
        </authorList>
    </citation>
    <scope>NUCLEOTIDE SEQUENCE</scope>
    <source>
        <strain evidence="15">NRRL 1565</strain>
    </source>
</reference>
<dbReference type="GO" id="GO:0008076">
    <property type="term" value="C:voltage-gated potassium channel complex"/>
    <property type="evidence" value="ECO:0007669"/>
    <property type="project" value="InterPro"/>
</dbReference>
<evidence type="ECO:0000256" key="8">
    <source>
        <dbReference type="ARBA" id="ARBA00022989"/>
    </source>
</evidence>
<dbReference type="InterPro" id="IPR027359">
    <property type="entry name" value="Volt_channel_dom_sf"/>
</dbReference>
<keyword evidence="8 13" id="KW-1133">Transmembrane helix</keyword>
<sequence length="733" mass="83239">MPVSWRAWEDNGARRTQKQQPAPNSLRDDQMSSHTSSENIDDFFSEDPAVVRASQRARFYIGFSTAVLLLFLIVFMIDTLPQYRVRAQWRRIADLVNLVTAAFFAAEWLLRFYAFRRRMLYLFQPLTLIDVLGIFPGFIPYNTGGTAYFGQVKWLRALQVLRVLRILRLTEYSVELYVTVRTLRKSLTQIIIVMMVIFIVLLTGCFLMFFAENDSLDLSTVQWMRKKNGVPEVSPFQNVFFCLYWGFVTITTVGYGDYTPVSPWGQVIACVTMFMGVFTIVFPTSIISNNFASEWEAFHKAQKLNEQRQLQRENRYKRRELNRLWSYANQAYDESVPVDRGPVGDPGNEESGFGYNPSDSCSEGSAIQHTNSTESEKARMLDREEMGAWGGQRAQQQAPAHQHPNRRELLIAGASRGPNSPSGNSPGFVGDTKIGPAEYSHMLDISKKVERDLGIPGVNLGNIDTDNEINQNLVVSAMYSKLYNEAYTTLCERMVLRLIEHLDLSSIDDVAEFLQYHPGAETMIRSWPHDNKLTMLEYKLLGYVLNNLKTRMSPEFGFSPSQYPPPSGENHTRLSPVEGANNCAHSIQDPVAGNTHGRKKIARRLRHKMTSVKNHLNMSQKPPHPSVDDYMSSAIAKDRKMRKGYKTRSSTNLRHRKKHDDLRRSQTRPRSDTDSTDAQRASPLTQARQKQESRPRAGSTNLETSSSPAISVIVPSSSKEGFLNSDDDDDVCS</sequence>
<feature type="compositionally biased region" description="Polar residues" evidence="12">
    <location>
        <begin position="357"/>
        <end position="373"/>
    </location>
</feature>
<evidence type="ECO:0000256" key="3">
    <source>
        <dbReference type="ARBA" id="ARBA00022538"/>
    </source>
</evidence>
<feature type="compositionally biased region" description="Basic and acidic residues" evidence="12">
    <location>
        <begin position="659"/>
        <end position="673"/>
    </location>
</feature>
<evidence type="ECO:0000256" key="4">
    <source>
        <dbReference type="ARBA" id="ARBA00022692"/>
    </source>
</evidence>
<protein>
    <recommendedName>
        <fullName evidence="14">Ion transport domain-containing protein</fullName>
    </recommendedName>
</protein>
<dbReference type="Proteomes" id="UP001140094">
    <property type="component" value="Unassembled WGS sequence"/>
</dbReference>
<evidence type="ECO:0000256" key="2">
    <source>
        <dbReference type="ARBA" id="ARBA00022448"/>
    </source>
</evidence>
<feature type="transmembrane region" description="Helical" evidence="13">
    <location>
        <begin position="59"/>
        <end position="80"/>
    </location>
</feature>
<comment type="subcellular location">
    <subcellularLocation>
        <location evidence="1">Membrane</location>
        <topology evidence="1">Multi-pass membrane protein</topology>
    </subcellularLocation>
</comment>
<dbReference type="SUPFAM" id="SSF81324">
    <property type="entry name" value="Voltage-gated potassium channels"/>
    <property type="match status" value="1"/>
</dbReference>
<feature type="region of interest" description="Disordered" evidence="12">
    <location>
        <begin position="614"/>
        <end position="733"/>
    </location>
</feature>
<evidence type="ECO:0000256" key="6">
    <source>
        <dbReference type="ARBA" id="ARBA00022882"/>
    </source>
</evidence>
<keyword evidence="9" id="KW-0406">Ion transport</keyword>
<keyword evidence="7" id="KW-0630">Potassium</keyword>
<name>A0A9W8LVI5_9FUNG</name>
<keyword evidence="4 13" id="KW-0812">Transmembrane</keyword>